<feature type="transmembrane region" description="Helical" evidence="14">
    <location>
        <begin position="60"/>
        <end position="80"/>
    </location>
</feature>
<dbReference type="AlphaFoldDB" id="A0A8J1MCA3"/>
<dbReference type="Proteomes" id="UP000186698">
    <property type="component" value="Chromosome 2L"/>
</dbReference>
<protein>
    <recommendedName>
        <fullName evidence="14">Olfactory receptor</fullName>
    </recommendedName>
</protein>
<reference evidence="17" key="1">
    <citation type="submission" date="2025-08" db="UniProtKB">
        <authorList>
            <consortium name="RefSeq"/>
        </authorList>
    </citation>
    <scope>IDENTIFICATION</scope>
    <source>
        <strain evidence="17">J_2021</strain>
        <tissue evidence="17">Erythrocytes</tissue>
    </source>
</reference>
<dbReference type="RefSeq" id="XP_041438715.1">
    <property type="nucleotide sequence ID" value="XM_041582781.1"/>
</dbReference>
<keyword evidence="7 13" id="KW-0297">G-protein coupled receptor</keyword>
<dbReference type="CTD" id="108706012"/>
<dbReference type="GO" id="GO:0004984">
    <property type="term" value="F:olfactory receptor activity"/>
    <property type="evidence" value="ECO:0000318"/>
    <property type="project" value="GO_Central"/>
</dbReference>
<keyword evidence="2 14" id="KW-1003">Cell membrane</keyword>
<feature type="domain" description="G-protein coupled receptors family 1 profile" evidence="15">
    <location>
        <begin position="43"/>
        <end position="293"/>
    </location>
</feature>
<dbReference type="InterPro" id="IPR000276">
    <property type="entry name" value="GPCR_Rhodpsn"/>
</dbReference>
<evidence type="ECO:0000256" key="3">
    <source>
        <dbReference type="ARBA" id="ARBA00022606"/>
    </source>
</evidence>
<evidence type="ECO:0000256" key="6">
    <source>
        <dbReference type="ARBA" id="ARBA00022989"/>
    </source>
</evidence>
<feature type="transmembrane region" description="Helical" evidence="14">
    <location>
        <begin position="271"/>
        <end position="295"/>
    </location>
</feature>
<keyword evidence="16" id="KW-1185">Reference proteome</keyword>
<keyword evidence="11" id="KW-0325">Glycoprotein</keyword>
<dbReference type="KEGG" id="xla:108706012"/>
<evidence type="ECO:0000256" key="9">
    <source>
        <dbReference type="ARBA" id="ARBA00023157"/>
    </source>
</evidence>
<dbReference type="GO" id="GO:0005886">
    <property type="term" value="C:plasma membrane"/>
    <property type="evidence" value="ECO:0007669"/>
    <property type="project" value="UniProtKB-SubCell"/>
</dbReference>
<dbReference type="InterPro" id="IPR017452">
    <property type="entry name" value="GPCR_Rhodpsn_7TM"/>
</dbReference>
<gene>
    <name evidence="17" type="primary">LOC108706012</name>
</gene>
<sequence length="320" mass="36158">MNTMLNVTSAHPEFLTLGFGELNSTKYIFSLLVFVGFLLTILLNSLVVAAVALHRSLQEPVYMFICALSINGIYGSIAFYPGIFVTLLYQVQKISYGGCLAQVFFIHTYGCFELATLAGMAIDRYICICNPLRYNSLMSHATVFKIIAVGWLNSITVIAINLALTYRLPLCDTVILKIYCDNWSVVRLSCIDTTVNNIFGNFVSTSVIYVPILIIIFSYVEILRVCVQSSKEVISKALQTCSPQLIISINFVTGALFDIFLYRYMPTSIPYQIRLFVSLEFLVISPILNSFIYGLKMKEMRSRIFKLLHLETSKVHEIRK</sequence>
<evidence type="ECO:0000256" key="13">
    <source>
        <dbReference type="RuleBase" id="RU000688"/>
    </source>
</evidence>
<dbReference type="PROSITE" id="PS00237">
    <property type="entry name" value="G_PROTEIN_RECEP_F1_1"/>
    <property type="match status" value="1"/>
</dbReference>
<evidence type="ECO:0000256" key="1">
    <source>
        <dbReference type="ARBA" id="ARBA00004651"/>
    </source>
</evidence>
<keyword evidence="4 13" id="KW-0812">Transmembrane</keyword>
<comment type="subcellular location">
    <subcellularLocation>
        <location evidence="1 14">Cell membrane</location>
        <topology evidence="1 14">Multi-pass membrane protein</topology>
    </subcellularLocation>
</comment>
<dbReference type="PANTHER" id="PTHR26451">
    <property type="entry name" value="G_PROTEIN_RECEP_F1_2 DOMAIN-CONTAINING PROTEIN"/>
    <property type="match status" value="1"/>
</dbReference>
<dbReference type="Pfam" id="PF13853">
    <property type="entry name" value="7tm_4"/>
    <property type="match status" value="1"/>
</dbReference>
<accession>A0A8J1MCA3</accession>
<keyword evidence="6 14" id="KW-1133">Transmembrane helix</keyword>
<dbReference type="PRINTS" id="PR00245">
    <property type="entry name" value="OLFACTORYR"/>
</dbReference>
<feature type="transmembrane region" description="Helical" evidence="14">
    <location>
        <begin position="143"/>
        <end position="164"/>
    </location>
</feature>
<feature type="transmembrane region" description="Helical" evidence="14">
    <location>
        <begin position="245"/>
        <end position="265"/>
    </location>
</feature>
<proteinExistence type="inferred from homology"/>
<evidence type="ECO:0000313" key="17">
    <source>
        <dbReference type="RefSeq" id="XP_041438715.1"/>
    </source>
</evidence>
<keyword evidence="5 14" id="KW-0552">Olfaction</keyword>
<evidence type="ECO:0000256" key="8">
    <source>
        <dbReference type="ARBA" id="ARBA00023136"/>
    </source>
</evidence>
<dbReference type="GO" id="GO:0005549">
    <property type="term" value="F:odorant binding"/>
    <property type="evidence" value="ECO:0000318"/>
    <property type="project" value="GO_Central"/>
</dbReference>
<dbReference type="OrthoDB" id="6147321at2759"/>
<feature type="transmembrane region" description="Helical" evidence="14">
    <location>
        <begin position="27"/>
        <end position="53"/>
    </location>
</feature>
<keyword evidence="10 13" id="KW-0675">Receptor</keyword>
<evidence type="ECO:0000313" key="16">
    <source>
        <dbReference type="Proteomes" id="UP000186698"/>
    </source>
</evidence>
<feature type="transmembrane region" description="Helical" evidence="14">
    <location>
        <begin position="100"/>
        <end position="122"/>
    </location>
</feature>
<keyword evidence="12 13" id="KW-0807">Transducer</keyword>
<evidence type="ECO:0000256" key="2">
    <source>
        <dbReference type="ARBA" id="ARBA00022475"/>
    </source>
</evidence>
<evidence type="ECO:0000256" key="4">
    <source>
        <dbReference type="ARBA" id="ARBA00022692"/>
    </source>
</evidence>
<evidence type="ECO:0000256" key="7">
    <source>
        <dbReference type="ARBA" id="ARBA00023040"/>
    </source>
</evidence>
<dbReference type="InterPro" id="IPR000725">
    <property type="entry name" value="Olfact_rcpt"/>
</dbReference>
<evidence type="ECO:0000256" key="11">
    <source>
        <dbReference type="ARBA" id="ARBA00023180"/>
    </source>
</evidence>
<dbReference type="FunFam" id="1.20.1070.10:FF:000024">
    <property type="entry name" value="Olfactory receptor"/>
    <property type="match status" value="1"/>
</dbReference>
<feature type="transmembrane region" description="Helical" evidence="14">
    <location>
        <begin position="206"/>
        <end position="225"/>
    </location>
</feature>
<evidence type="ECO:0000259" key="15">
    <source>
        <dbReference type="PROSITE" id="PS50262"/>
    </source>
</evidence>
<dbReference type="GeneID" id="108706012"/>
<dbReference type="GO" id="GO:0016020">
    <property type="term" value="C:membrane"/>
    <property type="evidence" value="ECO:0000318"/>
    <property type="project" value="GO_Central"/>
</dbReference>
<dbReference type="PANTHER" id="PTHR26451:SF982">
    <property type="entry name" value="OLFACTORY RECEPTOR"/>
    <property type="match status" value="1"/>
</dbReference>
<comment type="similarity">
    <text evidence="13">Belongs to the G-protein coupled receptor 1 family.</text>
</comment>
<dbReference type="SUPFAM" id="SSF81321">
    <property type="entry name" value="Family A G protein-coupled receptor-like"/>
    <property type="match status" value="1"/>
</dbReference>
<dbReference type="Gene3D" id="1.20.1070.10">
    <property type="entry name" value="Rhodopsin 7-helix transmembrane proteins"/>
    <property type="match status" value="1"/>
</dbReference>
<keyword evidence="8 14" id="KW-0472">Membrane</keyword>
<evidence type="ECO:0000256" key="12">
    <source>
        <dbReference type="ARBA" id="ARBA00023224"/>
    </source>
</evidence>
<evidence type="ECO:0000256" key="5">
    <source>
        <dbReference type="ARBA" id="ARBA00022725"/>
    </source>
</evidence>
<keyword evidence="9" id="KW-1015">Disulfide bond</keyword>
<evidence type="ECO:0000256" key="14">
    <source>
        <dbReference type="RuleBase" id="RU363047"/>
    </source>
</evidence>
<dbReference type="GO" id="GO:0004930">
    <property type="term" value="F:G protein-coupled receptor activity"/>
    <property type="evidence" value="ECO:0007669"/>
    <property type="project" value="UniProtKB-KW"/>
</dbReference>
<organism evidence="16 17">
    <name type="scientific">Xenopus laevis</name>
    <name type="common">African clawed frog</name>
    <dbReference type="NCBI Taxonomy" id="8355"/>
    <lineage>
        <taxon>Eukaryota</taxon>
        <taxon>Metazoa</taxon>
        <taxon>Chordata</taxon>
        <taxon>Craniata</taxon>
        <taxon>Vertebrata</taxon>
        <taxon>Euteleostomi</taxon>
        <taxon>Amphibia</taxon>
        <taxon>Batrachia</taxon>
        <taxon>Anura</taxon>
        <taxon>Pipoidea</taxon>
        <taxon>Pipidae</taxon>
        <taxon>Xenopodinae</taxon>
        <taxon>Xenopus</taxon>
        <taxon>Xenopus</taxon>
    </lineage>
</organism>
<dbReference type="PROSITE" id="PS50262">
    <property type="entry name" value="G_PROTEIN_RECEP_F1_2"/>
    <property type="match status" value="1"/>
</dbReference>
<dbReference type="GO" id="GO:0050911">
    <property type="term" value="P:detection of chemical stimulus involved in sensory perception of smell"/>
    <property type="evidence" value="ECO:0000318"/>
    <property type="project" value="GO_Central"/>
</dbReference>
<dbReference type="InterPro" id="IPR052921">
    <property type="entry name" value="GPCR1_Superfamily_Member"/>
</dbReference>
<keyword evidence="3 14" id="KW-0716">Sensory transduction</keyword>
<name>A0A8J1MCA3_XENLA</name>
<evidence type="ECO:0000256" key="10">
    <source>
        <dbReference type="ARBA" id="ARBA00023170"/>
    </source>
</evidence>
<dbReference type="PRINTS" id="PR00237">
    <property type="entry name" value="GPCRRHODOPSN"/>
</dbReference>